<organism evidence="1">
    <name type="scientific">marine metagenome</name>
    <dbReference type="NCBI Taxonomy" id="408172"/>
    <lineage>
        <taxon>unclassified sequences</taxon>
        <taxon>metagenomes</taxon>
        <taxon>ecological metagenomes</taxon>
    </lineage>
</organism>
<feature type="non-terminal residue" evidence="1">
    <location>
        <position position="1"/>
    </location>
</feature>
<protein>
    <submittedName>
        <fullName evidence="1">Uncharacterized protein</fullName>
    </submittedName>
</protein>
<gene>
    <name evidence="1" type="ORF">METZ01_LOCUS492646</name>
</gene>
<reference evidence="1" key="1">
    <citation type="submission" date="2018-05" db="EMBL/GenBank/DDBJ databases">
        <authorList>
            <person name="Lanie J.A."/>
            <person name="Ng W.-L."/>
            <person name="Kazmierczak K.M."/>
            <person name="Andrzejewski T.M."/>
            <person name="Davidsen T.M."/>
            <person name="Wayne K.J."/>
            <person name="Tettelin H."/>
            <person name="Glass J.I."/>
            <person name="Rusch D."/>
            <person name="Podicherti R."/>
            <person name="Tsui H.-C.T."/>
            <person name="Winkler M.E."/>
        </authorList>
    </citation>
    <scope>NUCLEOTIDE SEQUENCE</scope>
</reference>
<dbReference type="AlphaFoldDB" id="A0A383D5P0"/>
<dbReference type="EMBL" id="UINC01214524">
    <property type="protein sequence ID" value="SVE39792.1"/>
    <property type="molecule type" value="Genomic_DNA"/>
</dbReference>
<sequence>VDVEVVDGLIVKFRVAVESHPL</sequence>
<proteinExistence type="predicted"/>
<evidence type="ECO:0000313" key="1">
    <source>
        <dbReference type="EMBL" id="SVE39792.1"/>
    </source>
</evidence>
<feature type="non-terminal residue" evidence="1">
    <location>
        <position position="22"/>
    </location>
</feature>
<name>A0A383D5P0_9ZZZZ</name>
<accession>A0A383D5P0</accession>